<evidence type="ECO:0000256" key="2">
    <source>
        <dbReference type="ARBA" id="ARBA00022729"/>
    </source>
</evidence>
<comment type="similarity">
    <text evidence="1">Belongs to the bacterial solute-binding protein 3 family.</text>
</comment>
<evidence type="ECO:0000256" key="1">
    <source>
        <dbReference type="ARBA" id="ARBA00010333"/>
    </source>
</evidence>
<sequence length="268" mass="30191">MPRPRRDHAMRYRICLALLLSCGTTHAATPASRLDAVLQSGVLRVCTTGDYRPYSLLRDDGQFEGSDIDLVQSLAASLDARVRLVRTSWPHLLPDLLADRCDIAVGGISVTLQRQRQASFSAVLDVDGKIPLVRCVDQARYRTLEQLNRPEVRLIEPPGGTNEAFAHRQLPQAALRLFADNTTIFQELLAHRADVMITDASEALYQQARLPGLCAIAPEQPLQYSEKAFLLPRDDHAWKAYVDQWLHLTKASGEYRRIVEGWRQPRTE</sequence>
<reference evidence="5 6" key="1">
    <citation type="journal article" date="2002" name="Nature">
        <title>Comparison of the genomes of two Xanthomonas pathogens with differing host specificities.</title>
        <authorList>
            <person name="da Silva A.C."/>
            <person name="Ferro J.A."/>
            <person name="Reinach F.C."/>
            <person name="Farah C.S."/>
            <person name="Furlan L.R."/>
            <person name="Quaggio R.B."/>
            <person name="Monteiro-Vitorello C.B."/>
            <person name="Van Sluys M.A."/>
            <person name="Almeida N.F."/>
            <person name="Alves L.M."/>
            <person name="do Amaral A.M."/>
            <person name="Bertolini M.C."/>
            <person name="Camargo L.E."/>
            <person name="Camarotte G."/>
            <person name="Cannavan F."/>
            <person name="Cardozo J."/>
            <person name="Chambergo F."/>
            <person name="Ciapina L.P."/>
            <person name="Cicarelli R.M."/>
            <person name="Coutinho L.L."/>
            <person name="Cursino-Santos J.R."/>
            <person name="El-Dorry H."/>
            <person name="Faria J.B."/>
            <person name="Ferreira A.J."/>
            <person name="Ferreira R.C."/>
            <person name="Ferro M.I."/>
            <person name="Formighieri E.F."/>
            <person name="Franco M.C."/>
            <person name="Greggio C.C."/>
            <person name="Gruber A."/>
            <person name="Katsuyama A.M."/>
            <person name="Kishi L.T."/>
            <person name="Leite R.P."/>
            <person name="Lemos E.G."/>
            <person name="Lemos M.V."/>
            <person name="Locali E.C."/>
            <person name="Machado M.A."/>
            <person name="Madeira A.M."/>
            <person name="Martinez-Rossi N.M."/>
            <person name="Martins E.C."/>
            <person name="Meidanis J."/>
            <person name="Menck C.F."/>
            <person name="Miyaki C.Y."/>
            <person name="Moon D.H."/>
            <person name="Moreira L.M."/>
            <person name="Novo M.T."/>
            <person name="Okura V.K."/>
            <person name="Oliveira M.C."/>
            <person name="Oliveira V.R."/>
            <person name="Pereira H.A."/>
            <person name="Rossi A."/>
            <person name="Sena J.A."/>
            <person name="Silva C."/>
            <person name="de Souza R.F."/>
            <person name="Spinola L.A."/>
            <person name="Takita M.A."/>
            <person name="Tamura R.E."/>
            <person name="Teixeira E.C."/>
            <person name="Tezza R.I."/>
            <person name="Trindade dos Santos M."/>
            <person name="Truffi D."/>
            <person name="Tsai S.M."/>
            <person name="White F.F."/>
            <person name="Setubal J.C."/>
            <person name="Kitajima J.P."/>
        </authorList>
    </citation>
    <scope>NUCLEOTIDE SEQUENCE [LARGE SCALE GENOMIC DNA]</scope>
    <source>
        <strain evidence="5 6">306</strain>
    </source>
</reference>
<proteinExistence type="inferred from homology"/>
<dbReference type="SMART" id="SM00062">
    <property type="entry name" value="PBPb"/>
    <property type="match status" value="1"/>
</dbReference>
<dbReference type="KEGG" id="xac:XAC0598"/>
<dbReference type="EMBL" id="AE008923">
    <property type="protein sequence ID" value="AAM35487.1"/>
    <property type="molecule type" value="Genomic_DNA"/>
</dbReference>
<dbReference type="PANTHER" id="PTHR35936:SF19">
    <property type="entry name" value="AMINO-ACID-BINDING PROTEIN YXEM-RELATED"/>
    <property type="match status" value="1"/>
</dbReference>
<protein>
    <submittedName>
        <fullName evidence="5">Cyclohexadienyl dehydratase</fullName>
    </submittedName>
</protein>
<dbReference type="Gene3D" id="3.40.190.10">
    <property type="entry name" value="Periplasmic binding protein-like II"/>
    <property type="match status" value="2"/>
</dbReference>
<keyword evidence="2 3" id="KW-0732">Signal</keyword>
<gene>
    <name evidence="5" type="primary">pheC</name>
    <name evidence="5" type="ordered locus">XAC0598</name>
</gene>
<accession>A0AAI7ZD61</accession>
<dbReference type="PANTHER" id="PTHR35936">
    <property type="entry name" value="MEMBRANE-BOUND LYTIC MUREIN TRANSGLYCOSYLASE F"/>
    <property type="match status" value="1"/>
</dbReference>
<dbReference type="AlphaFoldDB" id="A0AAI7ZD61"/>
<dbReference type="Pfam" id="PF00497">
    <property type="entry name" value="SBP_bac_3"/>
    <property type="match status" value="1"/>
</dbReference>
<evidence type="ECO:0000313" key="6">
    <source>
        <dbReference type="Proteomes" id="UP000000576"/>
    </source>
</evidence>
<evidence type="ECO:0000313" key="5">
    <source>
        <dbReference type="EMBL" id="AAM35487.1"/>
    </source>
</evidence>
<evidence type="ECO:0000256" key="3">
    <source>
        <dbReference type="SAM" id="SignalP"/>
    </source>
</evidence>
<evidence type="ECO:0000259" key="4">
    <source>
        <dbReference type="SMART" id="SM00062"/>
    </source>
</evidence>
<feature type="chain" id="PRO_5042534163" evidence="3">
    <location>
        <begin position="28"/>
        <end position="268"/>
    </location>
</feature>
<dbReference type="InterPro" id="IPR001638">
    <property type="entry name" value="Solute-binding_3/MltF_N"/>
</dbReference>
<organism evidence="5 6">
    <name type="scientific">Xanthomonas axonopodis pv. citri (strain 306)</name>
    <dbReference type="NCBI Taxonomy" id="190486"/>
    <lineage>
        <taxon>Bacteria</taxon>
        <taxon>Pseudomonadati</taxon>
        <taxon>Pseudomonadota</taxon>
        <taxon>Gammaproteobacteria</taxon>
        <taxon>Lysobacterales</taxon>
        <taxon>Lysobacteraceae</taxon>
        <taxon>Xanthomonas</taxon>
    </lineage>
</organism>
<feature type="domain" description="Solute-binding protein family 3/N-terminal" evidence="4">
    <location>
        <begin position="42"/>
        <end position="266"/>
    </location>
</feature>
<name>A0AAI7ZD61_XANAC</name>
<dbReference type="SUPFAM" id="SSF53850">
    <property type="entry name" value="Periplasmic binding protein-like II"/>
    <property type="match status" value="1"/>
</dbReference>
<dbReference type="Proteomes" id="UP000000576">
    <property type="component" value="Chromosome"/>
</dbReference>
<feature type="signal peptide" evidence="3">
    <location>
        <begin position="1"/>
        <end position="27"/>
    </location>
</feature>